<feature type="region of interest" description="Disordered" evidence="4">
    <location>
        <begin position="157"/>
        <end position="200"/>
    </location>
</feature>
<sequence length="733" mass="78329">MDQYRLVEKQSSTPEENEVRITDQGSIWTFHNHATSMLQEKGSETVVLKAMGSAISRGVMVAESVKRKVAGLHQNTLIGSTDISYIWEAPEGSLAPLETTHHVSMITITLSRKELDTSSSGYQSPIPAGQINPSREFSYDGELLPSESGRGINVHGGCDGRGTDKGNVNEVPDDNANRGWGARHGYAGRGRGRGRNQAFQVQGRHNGEIFGVYDKESRLQESGNINGVPDLSVNGISDAGPGYADRGRGRDQAFQGQVTGHSGEIGAANERENRRQESGNINMVADLSVNGGSDARPGYADRARGRGRNQTFQGRGRGYSGEIDGGYGRGNMHGEPVGWDINGVPDLSSNEASHVRPDYAVRGRGRGRGRGRNQTFQGRGRGYSGETGFGFGRGNMHQESGDINGVPDLSINGGLDARPGYVERGSGRGRDQTFQGRGRGYSGEVGGGYGRGNMHEESGNINGVPDLSSNGASHARPGYAVRGRGRGRNQTFQGRGRGYSGETGFGYGRGNMHQESGDINGVPDLSINGGLDARPGYAERGSGQGRDQTFQGRGRGRSDEVGGGCGRGNMHEESGNTNVMPDRTVNRVLNDTHGYAGRGRRRRRTRGFHGRGGFVGGYGNRNTHQEPSGSEEFNGSEASTQEKDVGSSEQNDDSAEQEQHLDNMETPLDVGQLPPSDDNLPCGSISLAFDDLSDADITRIGSACGFVFSGNGIQAVALIRSLEKQRAKVCATW</sequence>
<evidence type="ECO:0000256" key="4">
    <source>
        <dbReference type="SAM" id="MobiDB-lite"/>
    </source>
</evidence>
<feature type="domain" description="DNA/RNA-binding protein Alba-like" evidence="5">
    <location>
        <begin position="17"/>
        <end position="81"/>
    </location>
</feature>
<keyword evidence="6" id="KW-0687">Ribonucleoprotein</keyword>
<accession>A0AAX6FYW3</accession>
<name>A0AAX6FYW3_IRIPA</name>
<feature type="region of interest" description="Disordered" evidence="4">
    <location>
        <begin position="465"/>
        <end position="500"/>
    </location>
</feature>
<evidence type="ECO:0000313" key="7">
    <source>
        <dbReference type="Proteomes" id="UP001140949"/>
    </source>
</evidence>
<feature type="compositionally biased region" description="Gly residues" evidence="4">
    <location>
        <begin position="379"/>
        <end position="393"/>
    </location>
</feature>
<evidence type="ECO:0000256" key="3">
    <source>
        <dbReference type="ARBA" id="ARBA00023242"/>
    </source>
</evidence>
<proteinExistence type="inferred from homology"/>
<organism evidence="6 7">
    <name type="scientific">Iris pallida</name>
    <name type="common">Sweet iris</name>
    <dbReference type="NCBI Taxonomy" id="29817"/>
    <lineage>
        <taxon>Eukaryota</taxon>
        <taxon>Viridiplantae</taxon>
        <taxon>Streptophyta</taxon>
        <taxon>Embryophyta</taxon>
        <taxon>Tracheophyta</taxon>
        <taxon>Spermatophyta</taxon>
        <taxon>Magnoliopsida</taxon>
        <taxon>Liliopsida</taxon>
        <taxon>Asparagales</taxon>
        <taxon>Iridaceae</taxon>
        <taxon>Iridoideae</taxon>
        <taxon>Irideae</taxon>
        <taxon>Iris</taxon>
    </lineage>
</organism>
<feature type="region of interest" description="Disordered" evidence="4">
    <location>
        <begin position="528"/>
        <end position="659"/>
    </location>
</feature>
<dbReference type="Pfam" id="PF01918">
    <property type="entry name" value="Alba"/>
    <property type="match status" value="1"/>
</dbReference>
<evidence type="ECO:0000313" key="6">
    <source>
        <dbReference type="EMBL" id="KAJ6821649.1"/>
    </source>
</evidence>
<dbReference type="Proteomes" id="UP001140949">
    <property type="component" value="Unassembled WGS sequence"/>
</dbReference>
<evidence type="ECO:0000256" key="2">
    <source>
        <dbReference type="ARBA" id="ARBA00008018"/>
    </source>
</evidence>
<dbReference type="EMBL" id="JANAVB010024995">
    <property type="protein sequence ID" value="KAJ6821649.1"/>
    <property type="molecule type" value="Genomic_DNA"/>
</dbReference>
<dbReference type="InterPro" id="IPR051958">
    <property type="entry name" value="Alba-like_NAB"/>
</dbReference>
<dbReference type="SUPFAM" id="SSF82704">
    <property type="entry name" value="AlbA-like"/>
    <property type="match status" value="1"/>
</dbReference>
<dbReference type="GO" id="GO:1990904">
    <property type="term" value="C:ribonucleoprotein complex"/>
    <property type="evidence" value="ECO:0007669"/>
    <property type="project" value="UniProtKB-KW"/>
</dbReference>
<feature type="region of interest" description="Disordered" evidence="4">
    <location>
        <begin position="360"/>
        <end position="443"/>
    </location>
</feature>
<feature type="compositionally biased region" description="Gly residues" evidence="4">
    <location>
        <begin position="610"/>
        <end position="619"/>
    </location>
</feature>
<dbReference type="AlphaFoldDB" id="A0AAX6FYW3"/>
<reference evidence="6" key="1">
    <citation type="journal article" date="2023" name="GigaByte">
        <title>Genome assembly of the bearded iris, Iris pallida Lam.</title>
        <authorList>
            <person name="Bruccoleri R.E."/>
            <person name="Oakeley E.J."/>
            <person name="Faust A.M.E."/>
            <person name="Altorfer M."/>
            <person name="Dessus-Babus S."/>
            <person name="Burckhardt D."/>
            <person name="Oertli M."/>
            <person name="Naumann U."/>
            <person name="Petersen F."/>
            <person name="Wong J."/>
        </authorList>
    </citation>
    <scope>NUCLEOTIDE SEQUENCE</scope>
    <source>
        <strain evidence="6">GSM-AAB239-AS_SAM_17_03QT</strain>
    </source>
</reference>
<feature type="region of interest" description="Disordered" evidence="4">
    <location>
        <begin position="286"/>
        <end position="320"/>
    </location>
</feature>
<reference evidence="6" key="2">
    <citation type="submission" date="2023-04" db="EMBL/GenBank/DDBJ databases">
        <authorList>
            <person name="Bruccoleri R.E."/>
            <person name="Oakeley E.J."/>
            <person name="Faust A.-M."/>
            <person name="Dessus-Babus S."/>
            <person name="Altorfer M."/>
            <person name="Burckhardt D."/>
            <person name="Oertli M."/>
            <person name="Naumann U."/>
            <person name="Petersen F."/>
            <person name="Wong J."/>
        </authorList>
    </citation>
    <scope>NUCLEOTIDE SEQUENCE</scope>
    <source>
        <strain evidence="6">GSM-AAB239-AS_SAM_17_03QT</strain>
        <tissue evidence="6">Leaf</tissue>
    </source>
</reference>
<keyword evidence="7" id="KW-1185">Reference proteome</keyword>
<feature type="compositionally biased region" description="Basic residues" evidence="4">
    <location>
        <begin position="598"/>
        <end position="609"/>
    </location>
</feature>
<feature type="region of interest" description="Disordered" evidence="4">
    <location>
        <begin position="223"/>
        <end position="263"/>
    </location>
</feature>
<dbReference type="InterPro" id="IPR002775">
    <property type="entry name" value="DNA/RNA-bd_Alba-like"/>
</dbReference>
<keyword evidence="3" id="KW-0539">Nucleus</keyword>
<gene>
    <name evidence="6" type="ORF">M6B38_391905</name>
</gene>
<evidence type="ECO:0000256" key="1">
    <source>
        <dbReference type="ARBA" id="ARBA00004123"/>
    </source>
</evidence>
<dbReference type="Gene3D" id="3.30.110.20">
    <property type="entry name" value="Alba-like domain"/>
    <property type="match status" value="1"/>
</dbReference>
<dbReference type="PANTHER" id="PTHR13516">
    <property type="entry name" value="RIBONUCLEASE P SUBUNIT P25"/>
    <property type="match status" value="1"/>
</dbReference>
<dbReference type="GO" id="GO:0003723">
    <property type="term" value="F:RNA binding"/>
    <property type="evidence" value="ECO:0007669"/>
    <property type="project" value="TreeGrafter"/>
</dbReference>
<comment type="similarity">
    <text evidence="2">Belongs to the histone-like Alba family.</text>
</comment>
<comment type="subcellular location">
    <subcellularLocation>
        <location evidence="1">Nucleus</location>
    </subcellularLocation>
</comment>
<protein>
    <submittedName>
        <fullName evidence="6">H/ACA ribonucleoprotein complex subunit 1</fullName>
    </submittedName>
</protein>
<dbReference type="GO" id="GO:0005634">
    <property type="term" value="C:nucleus"/>
    <property type="evidence" value="ECO:0007669"/>
    <property type="project" value="UniProtKB-SubCell"/>
</dbReference>
<dbReference type="PANTHER" id="PTHR13516:SF4">
    <property type="entry name" value="FI09323P"/>
    <property type="match status" value="1"/>
</dbReference>
<comment type="caution">
    <text evidence="6">The sequence shown here is derived from an EMBL/GenBank/DDBJ whole genome shotgun (WGS) entry which is preliminary data.</text>
</comment>
<dbReference type="InterPro" id="IPR036882">
    <property type="entry name" value="Alba-like_dom_sf"/>
</dbReference>
<evidence type="ECO:0000259" key="5">
    <source>
        <dbReference type="Pfam" id="PF01918"/>
    </source>
</evidence>
<feature type="compositionally biased region" description="Polar residues" evidence="4">
    <location>
        <begin position="625"/>
        <end position="639"/>
    </location>
</feature>